<gene>
    <name evidence="2" type="ORF">IQ251_17575</name>
</gene>
<evidence type="ECO:0000313" key="3">
    <source>
        <dbReference type="Proteomes" id="UP000598360"/>
    </source>
</evidence>
<dbReference type="Proteomes" id="UP000598360">
    <property type="component" value="Unassembled WGS sequence"/>
</dbReference>
<evidence type="ECO:0000256" key="1">
    <source>
        <dbReference type="SAM" id="SignalP"/>
    </source>
</evidence>
<feature type="chain" id="PRO_5039017842" evidence="1">
    <location>
        <begin position="23"/>
        <end position="323"/>
    </location>
</feature>
<evidence type="ECO:0000313" key="2">
    <source>
        <dbReference type="EMBL" id="MBE9376263.1"/>
    </source>
</evidence>
<dbReference type="AlphaFoldDB" id="A0A929BES8"/>
<name>A0A929BES8_9PSEU</name>
<proteinExistence type="predicted"/>
<protein>
    <submittedName>
        <fullName evidence="2">Uncharacterized protein</fullName>
    </submittedName>
</protein>
<accession>A0A929BES8</accession>
<dbReference type="PROSITE" id="PS51318">
    <property type="entry name" value="TAT"/>
    <property type="match status" value="1"/>
</dbReference>
<keyword evidence="1" id="KW-0732">Signal</keyword>
<comment type="caution">
    <text evidence="2">The sequence shown here is derived from an EMBL/GenBank/DDBJ whole genome shotgun (WGS) entry which is preliminary data.</text>
</comment>
<dbReference type="InterPro" id="IPR006311">
    <property type="entry name" value="TAT_signal"/>
</dbReference>
<feature type="signal peptide" evidence="1">
    <location>
        <begin position="1"/>
        <end position="22"/>
    </location>
</feature>
<dbReference type="RefSeq" id="WP_193929761.1">
    <property type="nucleotide sequence ID" value="NZ_JADEYC010000037.1"/>
</dbReference>
<dbReference type="EMBL" id="JADEYC010000037">
    <property type="protein sequence ID" value="MBE9376263.1"/>
    <property type="molecule type" value="Genomic_DNA"/>
</dbReference>
<sequence length="323" mass="33706">MVDNRRSRGRVLGVLAAVAATAAGGVPAAADVDGRDWDEVRMQRAQVASAPLQFGSEPLAQVRAAAEDAAAEASCGLDASEVTDLTLAPTWPEVSGDGEAPSPMTLSRYDDQSSLLDPQQRAEGLFFNPGVGIWQLDSAGMGAQDTAASAVDTGSAAQRVAPQIVQRYCSAVAGGSAEQQARAAAWQPWHACDEGACEDIYQRLTSEGVTEDPNVTRYGGAEQRTCSYEGAEYDCLYIDPDAAQGENSWSEPGFGPAPVPAPFYSFEHTEGGTTYEVRYWAAEDSGASTDVSALRPLGTDARGGLTWSSGSGMCDTTAGRGAC</sequence>
<keyword evidence="3" id="KW-1185">Reference proteome</keyword>
<organism evidence="2 3">
    <name type="scientific">Saccharopolyspora montiporae</name>
    <dbReference type="NCBI Taxonomy" id="2781240"/>
    <lineage>
        <taxon>Bacteria</taxon>
        <taxon>Bacillati</taxon>
        <taxon>Actinomycetota</taxon>
        <taxon>Actinomycetes</taxon>
        <taxon>Pseudonocardiales</taxon>
        <taxon>Pseudonocardiaceae</taxon>
        <taxon>Saccharopolyspora</taxon>
    </lineage>
</organism>
<reference evidence="2" key="1">
    <citation type="submission" date="2020-10" db="EMBL/GenBank/DDBJ databases">
        <title>Diversity and distribution of actinomycetes associated with coral in the coast of Hainan.</title>
        <authorList>
            <person name="Li F."/>
        </authorList>
    </citation>
    <scope>NUCLEOTIDE SEQUENCE</scope>
    <source>
        <strain evidence="2">HNM0983</strain>
    </source>
</reference>